<dbReference type="EMBL" id="ATCF01000012">
    <property type="protein sequence ID" value="EPE00208.1"/>
    <property type="molecule type" value="Genomic_DNA"/>
</dbReference>
<dbReference type="HOGENOM" id="CLU_000604_1_23_4"/>
<evidence type="ECO:0000313" key="7">
    <source>
        <dbReference type="EMBL" id="EPE00208.1"/>
    </source>
</evidence>
<dbReference type="InterPro" id="IPR027417">
    <property type="entry name" value="P-loop_NTPase"/>
</dbReference>
<keyword evidence="8" id="KW-1185">Reference proteome</keyword>
<dbReference type="PANTHER" id="PTHR43776:SF7">
    <property type="entry name" value="D,D-DIPEPTIDE TRANSPORT ATP-BINDING PROTEIN DDPF-RELATED"/>
    <property type="match status" value="1"/>
</dbReference>
<name>S3C1P0_9BURK</name>
<dbReference type="GO" id="GO:0016887">
    <property type="term" value="F:ATP hydrolysis activity"/>
    <property type="evidence" value="ECO:0007669"/>
    <property type="project" value="InterPro"/>
</dbReference>
<evidence type="ECO:0000259" key="6">
    <source>
        <dbReference type="PROSITE" id="PS50893"/>
    </source>
</evidence>
<dbReference type="InterPro" id="IPR003439">
    <property type="entry name" value="ABC_transporter-like_ATP-bd"/>
</dbReference>
<dbReference type="PANTHER" id="PTHR43776">
    <property type="entry name" value="TRANSPORT ATP-BINDING PROTEIN"/>
    <property type="match status" value="1"/>
</dbReference>
<comment type="similarity">
    <text evidence="1">Belongs to the ABC transporter superfamily.</text>
</comment>
<dbReference type="Gene3D" id="3.40.50.300">
    <property type="entry name" value="P-loop containing nucleotide triphosphate hydrolases"/>
    <property type="match status" value="1"/>
</dbReference>
<dbReference type="Pfam" id="PF00005">
    <property type="entry name" value="ABC_tran"/>
    <property type="match status" value="1"/>
</dbReference>
<reference evidence="7 8" key="1">
    <citation type="submission" date="2013-04" db="EMBL/GenBank/DDBJ databases">
        <title>The Genome Sequence of Sutterella wadsworthensis HGA0223.</title>
        <authorList>
            <consortium name="The Broad Institute Genomics Platform"/>
            <person name="Earl A."/>
            <person name="Ward D."/>
            <person name="Feldgarden M."/>
            <person name="Gevers D."/>
            <person name="Schmidt T.M."/>
            <person name="Dover J."/>
            <person name="Dai D."/>
            <person name="Walker B."/>
            <person name="Young S."/>
            <person name="Zeng Q."/>
            <person name="Gargeya S."/>
            <person name="Fitzgerald M."/>
            <person name="Haas B."/>
            <person name="Abouelleil A."/>
            <person name="Allen A.W."/>
            <person name="Alvarado L."/>
            <person name="Arachchi H.M."/>
            <person name="Berlin A.M."/>
            <person name="Chapman S.B."/>
            <person name="Gainer-Dewar J."/>
            <person name="Goldberg J."/>
            <person name="Griggs A."/>
            <person name="Gujja S."/>
            <person name="Hansen M."/>
            <person name="Howarth C."/>
            <person name="Imamovic A."/>
            <person name="Ireland A."/>
            <person name="Larimer J."/>
            <person name="McCowan C."/>
            <person name="Murphy C."/>
            <person name="Pearson M."/>
            <person name="Poon T.W."/>
            <person name="Priest M."/>
            <person name="Roberts A."/>
            <person name="Saif S."/>
            <person name="Shea T."/>
            <person name="Sisk P."/>
            <person name="Sykes S."/>
            <person name="Wortman J."/>
            <person name="Nusbaum C."/>
            <person name="Birren B."/>
        </authorList>
    </citation>
    <scope>NUCLEOTIDE SEQUENCE [LARGE SCALE GENOMIC DNA]</scope>
    <source>
        <strain evidence="7 8">HGA0223</strain>
    </source>
</reference>
<keyword evidence="3" id="KW-1003">Cell membrane</keyword>
<dbReference type="GO" id="GO:0055085">
    <property type="term" value="P:transmembrane transport"/>
    <property type="evidence" value="ECO:0007669"/>
    <property type="project" value="UniProtKB-ARBA"/>
</dbReference>
<dbReference type="PROSITE" id="PS50893">
    <property type="entry name" value="ABC_TRANSPORTER_2"/>
    <property type="match status" value="1"/>
</dbReference>
<gene>
    <name evidence="7" type="ORF">HMPREF1476_00937</name>
</gene>
<keyword evidence="4" id="KW-0547">Nucleotide-binding</keyword>
<evidence type="ECO:0000256" key="3">
    <source>
        <dbReference type="ARBA" id="ARBA00022475"/>
    </source>
</evidence>
<organism evidence="7 8">
    <name type="scientific">Sutterella wadsworthensis HGA0223</name>
    <dbReference type="NCBI Taxonomy" id="1203554"/>
    <lineage>
        <taxon>Bacteria</taxon>
        <taxon>Pseudomonadati</taxon>
        <taxon>Pseudomonadota</taxon>
        <taxon>Betaproteobacteria</taxon>
        <taxon>Burkholderiales</taxon>
        <taxon>Sutterellaceae</taxon>
        <taxon>Sutterella</taxon>
    </lineage>
</organism>
<dbReference type="Proteomes" id="UP000014400">
    <property type="component" value="Unassembled WGS sequence"/>
</dbReference>
<keyword evidence="3" id="KW-0472">Membrane</keyword>
<evidence type="ECO:0000313" key="8">
    <source>
        <dbReference type="Proteomes" id="UP000014400"/>
    </source>
</evidence>
<evidence type="ECO:0000256" key="4">
    <source>
        <dbReference type="ARBA" id="ARBA00022741"/>
    </source>
</evidence>
<dbReference type="GO" id="GO:0005524">
    <property type="term" value="F:ATP binding"/>
    <property type="evidence" value="ECO:0007669"/>
    <property type="project" value="UniProtKB-KW"/>
</dbReference>
<dbReference type="CDD" id="cd03257">
    <property type="entry name" value="ABC_NikE_OppD_transporters"/>
    <property type="match status" value="1"/>
</dbReference>
<dbReference type="SMART" id="SM00382">
    <property type="entry name" value="AAA"/>
    <property type="match status" value="1"/>
</dbReference>
<dbReference type="InterPro" id="IPR050319">
    <property type="entry name" value="ABC_transp_ATP-bind"/>
</dbReference>
<keyword evidence="2" id="KW-0813">Transport</keyword>
<dbReference type="InterPro" id="IPR017871">
    <property type="entry name" value="ABC_transporter-like_CS"/>
</dbReference>
<dbReference type="STRING" id="1203554.HMPREF1476_00937"/>
<sequence>MIPILSVRGLTKVFGIPKREPITAVSNVTFDLAAGTALGVVGDSGCGKSTLVRLIMRLMPSTAGTILLKGHDITHLNERALREVYRTMQMVFQQPAASFDPRRTLGDGIGEPLRNQGCTRHEADRCAAELLERCGLTADMAARYPHEVSGGQCQRAAIARALAVSPELLICDEATSALDVTVAGQIMTLLKDLRRESGLSVLFISHSLELIQSFCDEMLVMNRGSIVESGTPDAVIADPQSDCAKRLVAAAAAMSADFEGLPTRGGTSVDQELPR</sequence>
<dbReference type="eggNOG" id="COG4608">
    <property type="taxonomic scope" value="Bacteria"/>
</dbReference>
<keyword evidence="5" id="KW-0067">ATP-binding</keyword>
<dbReference type="InterPro" id="IPR003593">
    <property type="entry name" value="AAA+_ATPase"/>
</dbReference>
<evidence type="ECO:0000256" key="1">
    <source>
        <dbReference type="ARBA" id="ARBA00005417"/>
    </source>
</evidence>
<feature type="domain" description="ABC transporter" evidence="6">
    <location>
        <begin position="5"/>
        <end position="248"/>
    </location>
</feature>
<protein>
    <recommendedName>
        <fullName evidence="6">ABC transporter domain-containing protein</fullName>
    </recommendedName>
</protein>
<dbReference type="PROSITE" id="PS00211">
    <property type="entry name" value="ABC_TRANSPORTER_1"/>
    <property type="match status" value="1"/>
</dbReference>
<dbReference type="PATRIC" id="fig|1203554.3.peg.960"/>
<evidence type="ECO:0000256" key="2">
    <source>
        <dbReference type="ARBA" id="ARBA00022448"/>
    </source>
</evidence>
<dbReference type="RefSeq" id="WP_016474255.1">
    <property type="nucleotide sequence ID" value="NZ_KE150480.1"/>
</dbReference>
<dbReference type="SUPFAM" id="SSF52540">
    <property type="entry name" value="P-loop containing nucleoside triphosphate hydrolases"/>
    <property type="match status" value="1"/>
</dbReference>
<accession>S3C1P0</accession>
<dbReference type="AlphaFoldDB" id="S3C1P0"/>
<proteinExistence type="inferred from homology"/>
<comment type="caution">
    <text evidence="7">The sequence shown here is derived from an EMBL/GenBank/DDBJ whole genome shotgun (WGS) entry which is preliminary data.</text>
</comment>
<evidence type="ECO:0000256" key="5">
    <source>
        <dbReference type="ARBA" id="ARBA00022840"/>
    </source>
</evidence>